<feature type="transmembrane region" description="Helical" evidence="3">
    <location>
        <begin position="59"/>
        <end position="82"/>
    </location>
</feature>
<accession>A0A8C4QKU8</accession>
<sequence length="117" mass="13080">MRRRREGEKGRGREGDERNEERNGREVGMGMTTTCDTLLSQSFGSGNLKHVGVIMQRSVIILTILCILCLAVLINTELLLLALQQDLIVARLLQSTILPLSLLYLSPFLVDRGTKNK</sequence>
<feature type="region of interest" description="Disordered" evidence="2">
    <location>
        <begin position="1"/>
        <end position="28"/>
    </location>
</feature>
<dbReference type="Ensembl" id="ENSEBUT00000017619.1">
    <property type="protein sequence ID" value="ENSEBUP00000017043.1"/>
    <property type="gene ID" value="ENSEBUG00000010664.1"/>
</dbReference>
<keyword evidence="3" id="KW-0812">Transmembrane</keyword>
<dbReference type="GO" id="GO:0042910">
    <property type="term" value="F:xenobiotic transmembrane transporter activity"/>
    <property type="evidence" value="ECO:0007669"/>
    <property type="project" value="InterPro"/>
</dbReference>
<feature type="compositionally biased region" description="Basic and acidic residues" evidence="2">
    <location>
        <begin position="1"/>
        <end position="25"/>
    </location>
</feature>
<reference evidence="4" key="1">
    <citation type="submission" date="2025-08" db="UniProtKB">
        <authorList>
            <consortium name="Ensembl"/>
        </authorList>
    </citation>
    <scope>IDENTIFICATION</scope>
</reference>
<dbReference type="GO" id="GO:0015297">
    <property type="term" value="F:antiporter activity"/>
    <property type="evidence" value="ECO:0007669"/>
    <property type="project" value="InterPro"/>
</dbReference>
<protein>
    <submittedName>
        <fullName evidence="4">Uncharacterized protein</fullName>
    </submittedName>
</protein>
<evidence type="ECO:0000313" key="4">
    <source>
        <dbReference type="Ensembl" id="ENSEBUP00000017043.1"/>
    </source>
</evidence>
<dbReference type="InterPro" id="IPR002528">
    <property type="entry name" value="MATE_fam"/>
</dbReference>
<dbReference type="GO" id="GO:0016020">
    <property type="term" value="C:membrane"/>
    <property type="evidence" value="ECO:0007669"/>
    <property type="project" value="InterPro"/>
</dbReference>
<reference evidence="4" key="2">
    <citation type="submission" date="2025-09" db="UniProtKB">
        <authorList>
            <consortium name="Ensembl"/>
        </authorList>
    </citation>
    <scope>IDENTIFICATION</scope>
</reference>
<evidence type="ECO:0000256" key="2">
    <source>
        <dbReference type="SAM" id="MobiDB-lite"/>
    </source>
</evidence>
<proteinExistence type="inferred from homology"/>
<evidence type="ECO:0000313" key="5">
    <source>
        <dbReference type="Proteomes" id="UP000694388"/>
    </source>
</evidence>
<dbReference type="Pfam" id="PF01554">
    <property type="entry name" value="MatE"/>
    <property type="match status" value="1"/>
</dbReference>
<dbReference type="Proteomes" id="UP000694388">
    <property type="component" value="Unplaced"/>
</dbReference>
<name>A0A8C4QKU8_EPTBU</name>
<dbReference type="PANTHER" id="PTHR11206">
    <property type="entry name" value="MULTIDRUG RESISTANCE PROTEIN"/>
    <property type="match status" value="1"/>
</dbReference>
<keyword evidence="3" id="KW-1133">Transmembrane helix</keyword>
<dbReference type="AlphaFoldDB" id="A0A8C4QKU8"/>
<keyword evidence="5" id="KW-1185">Reference proteome</keyword>
<evidence type="ECO:0000256" key="3">
    <source>
        <dbReference type="SAM" id="Phobius"/>
    </source>
</evidence>
<evidence type="ECO:0000256" key="1">
    <source>
        <dbReference type="ARBA" id="ARBA00010199"/>
    </source>
</evidence>
<keyword evidence="3" id="KW-0472">Membrane</keyword>
<comment type="similarity">
    <text evidence="1">Belongs to the multi antimicrobial extrusion (MATE) (TC 2.A.66.1) family.</text>
</comment>
<organism evidence="4 5">
    <name type="scientific">Eptatretus burgeri</name>
    <name type="common">Inshore hagfish</name>
    <dbReference type="NCBI Taxonomy" id="7764"/>
    <lineage>
        <taxon>Eukaryota</taxon>
        <taxon>Metazoa</taxon>
        <taxon>Chordata</taxon>
        <taxon>Craniata</taxon>
        <taxon>Vertebrata</taxon>
        <taxon>Cyclostomata</taxon>
        <taxon>Myxini</taxon>
        <taxon>Myxiniformes</taxon>
        <taxon>Myxinidae</taxon>
        <taxon>Eptatretinae</taxon>
        <taxon>Eptatretus</taxon>
    </lineage>
</organism>
<feature type="transmembrane region" description="Helical" evidence="3">
    <location>
        <begin position="88"/>
        <end position="110"/>
    </location>
</feature>